<feature type="compositionally biased region" description="Low complexity" evidence="1">
    <location>
        <begin position="349"/>
        <end position="360"/>
    </location>
</feature>
<evidence type="ECO:0000313" key="2">
    <source>
        <dbReference type="EMBL" id="CAB1370020.1"/>
    </source>
</evidence>
<dbReference type="Pfam" id="PF04375">
    <property type="entry name" value="HemX"/>
    <property type="match status" value="1"/>
</dbReference>
<protein>
    <recommendedName>
        <fullName evidence="4">Uroporphyrin-3 C-methyltransferase</fullName>
    </recommendedName>
</protein>
<dbReference type="AlphaFoldDB" id="A0A6S6Y3Y9"/>
<dbReference type="PANTHER" id="PTHR38043:SF1">
    <property type="entry name" value="PROTEIN HEMX"/>
    <property type="match status" value="1"/>
</dbReference>
<feature type="region of interest" description="Disordered" evidence="1">
    <location>
        <begin position="341"/>
        <end position="360"/>
    </location>
</feature>
<dbReference type="RefSeq" id="WP_170228221.1">
    <property type="nucleotide sequence ID" value="NZ_LR778301.1"/>
</dbReference>
<dbReference type="Proteomes" id="UP000515733">
    <property type="component" value="Chromosome"/>
</dbReference>
<proteinExistence type="predicted"/>
<accession>A0A6S6Y3Y9</accession>
<dbReference type="InterPro" id="IPR007470">
    <property type="entry name" value="HemX"/>
</dbReference>
<dbReference type="PANTHER" id="PTHR38043">
    <property type="entry name" value="PROTEIN HEMX"/>
    <property type="match status" value="1"/>
</dbReference>
<dbReference type="EMBL" id="LR778301">
    <property type="protein sequence ID" value="CAB1370020.1"/>
    <property type="molecule type" value="Genomic_DNA"/>
</dbReference>
<gene>
    <name evidence="2" type="ORF">DENOEST_2861</name>
</gene>
<name>A0A6S6Y3Y9_9PROT</name>
<evidence type="ECO:0008006" key="4">
    <source>
        <dbReference type="Google" id="ProtNLM"/>
    </source>
</evidence>
<reference evidence="2 3" key="1">
    <citation type="submission" date="2020-03" db="EMBL/GenBank/DDBJ databases">
        <authorList>
            <consortium name="Genoscope - CEA"/>
            <person name="William W."/>
        </authorList>
    </citation>
    <scope>NUCLEOTIDE SEQUENCE [LARGE SCALE GENOMIC DNA]</scope>
    <source>
        <strain evidence="3">DSM 16959</strain>
    </source>
</reference>
<sequence>MSALTHRPVPRLTAQLRRPPVLIATIALVLLGWQWVETRARLSGLQTEVARRLADGDSVAKESRVLTRQNQEMVAALQAKVSVLEAQLIETQSQQMALETMYQELSRSRDERLLAEVEQTLTIAAQQLQLAGNVEAALIALQGADARLARASQPQWLALRKLITRDMERLKAQPVADISGIAMKLENLIALVDSLPFAFEQRPRPRSPGSEKKSGVAEPAFWQELVADLWAEVRQLVRIERVGRSDPGLLSPSQTFFLRENLKLRLANARLSLLSRDARSFREDMRQSREWLQQYFDTRARPVEHALGTVKALGVVDIAQDLPSLNETLNTVRNFKLRREREISPAPRAAATGATTDGTH</sequence>
<evidence type="ECO:0000256" key="1">
    <source>
        <dbReference type="SAM" id="MobiDB-lite"/>
    </source>
</evidence>
<evidence type="ECO:0000313" key="3">
    <source>
        <dbReference type="Proteomes" id="UP000515733"/>
    </source>
</evidence>
<organism evidence="2 3">
    <name type="scientific">Denitratisoma oestradiolicum</name>
    <dbReference type="NCBI Taxonomy" id="311182"/>
    <lineage>
        <taxon>Bacteria</taxon>
        <taxon>Pseudomonadati</taxon>
        <taxon>Pseudomonadota</taxon>
        <taxon>Betaproteobacteria</taxon>
        <taxon>Nitrosomonadales</taxon>
        <taxon>Sterolibacteriaceae</taxon>
        <taxon>Denitratisoma</taxon>
    </lineage>
</organism>
<dbReference type="KEGG" id="doe:DENOEST_2861"/>
<keyword evidence="3" id="KW-1185">Reference proteome</keyword>